<dbReference type="EMBL" id="JAARWW010000001">
    <property type="protein sequence ID" value="MBC2002420.1"/>
    <property type="molecule type" value="Genomic_DNA"/>
</dbReference>
<feature type="transmembrane region" description="Helical" evidence="6">
    <location>
        <begin position="48"/>
        <end position="71"/>
    </location>
</feature>
<evidence type="ECO:0000313" key="30">
    <source>
        <dbReference type="Proteomes" id="UP000546244"/>
    </source>
</evidence>
<dbReference type="RefSeq" id="WP_036084636.1">
    <property type="nucleotide sequence ID" value="NZ_CBCSHQ010000001.1"/>
</dbReference>
<dbReference type="OrthoDB" id="1758221at2"/>
<proteinExistence type="predicted"/>
<sequence length="279" mass="30288">MKDLAKQFGLVAVSIALIGASINLFLGPHHIAAGGVSGIGILVEQAFGINRALTVLVLNILMLVLAFVFLGRAVFLRSFLGSLLLPLSLALIPEVMLAQDRLLSVIFGSMIFAIGVAILYRIGASSGGTTIPPLILHKYFHLNTSLGLFLVDTIIVVFNIFVFGVEEFLFAILSLILVAIIMNYLETGLKKRKAVMIMSDEKMEEIKAGLLEEMGRGVTVFAVSGGYTGSEKSMLMVILESREYPAVLKMINSYDKHSFVIAYSVSEVHGLGFSYHTIE</sequence>
<evidence type="ECO:0000313" key="23">
    <source>
        <dbReference type="Proteomes" id="UP000029844"/>
    </source>
</evidence>
<dbReference type="EMBL" id="JAARPT010000002">
    <property type="protein sequence ID" value="MBC1400969.1"/>
    <property type="molecule type" value="Genomic_DNA"/>
</dbReference>
<comment type="caution">
    <text evidence="8">The sequence shown here is derived from an EMBL/GenBank/DDBJ whole genome shotgun (WGS) entry which is preliminary data.</text>
</comment>
<dbReference type="Proteomes" id="UP000547643">
    <property type="component" value="Unassembled WGS sequence"/>
</dbReference>
<evidence type="ECO:0000313" key="21">
    <source>
        <dbReference type="EMBL" id="MBC2243213.1"/>
    </source>
</evidence>
<evidence type="ECO:0000256" key="3">
    <source>
        <dbReference type="ARBA" id="ARBA00022692"/>
    </source>
</evidence>
<evidence type="ECO:0000313" key="37">
    <source>
        <dbReference type="Proteomes" id="UP000586951"/>
    </source>
</evidence>
<evidence type="ECO:0000313" key="27">
    <source>
        <dbReference type="Proteomes" id="UP000541955"/>
    </source>
</evidence>
<feature type="domain" description="DUF2179" evidence="7">
    <location>
        <begin position="216"/>
        <end position="270"/>
    </location>
</feature>
<dbReference type="Proteomes" id="UP000539064">
    <property type="component" value="Unassembled WGS sequence"/>
</dbReference>
<dbReference type="Proteomes" id="UP000519573">
    <property type="component" value="Unassembled WGS sequence"/>
</dbReference>
<evidence type="ECO:0000256" key="1">
    <source>
        <dbReference type="ARBA" id="ARBA00004651"/>
    </source>
</evidence>
<evidence type="ECO:0000313" key="10">
    <source>
        <dbReference type="EMBL" id="MBC1400969.1"/>
    </source>
</evidence>
<dbReference type="CDD" id="cd16380">
    <property type="entry name" value="YitT_C"/>
    <property type="match status" value="1"/>
</dbReference>
<keyword evidence="5 6" id="KW-0472">Membrane</keyword>
<dbReference type="EMBL" id="JAARRW010000002">
    <property type="protein sequence ID" value="MBC1561476.1"/>
    <property type="molecule type" value="Genomic_DNA"/>
</dbReference>
<evidence type="ECO:0000313" key="16">
    <source>
        <dbReference type="EMBL" id="MBC1796126.1"/>
    </source>
</evidence>
<evidence type="ECO:0000313" key="24">
    <source>
        <dbReference type="Proteomes" id="UP000519573"/>
    </source>
</evidence>
<dbReference type="PANTHER" id="PTHR33545">
    <property type="entry name" value="UPF0750 MEMBRANE PROTEIN YITT-RELATED"/>
    <property type="match status" value="1"/>
</dbReference>
<dbReference type="Proteomes" id="UP000553016">
    <property type="component" value="Unassembled WGS sequence"/>
</dbReference>
<comment type="subcellular location">
    <subcellularLocation>
        <location evidence="1">Cell membrane</location>
        <topology evidence="1">Multi-pass membrane protein</topology>
    </subcellularLocation>
</comment>
<dbReference type="Proteomes" id="UP000574104">
    <property type="component" value="Unassembled WGS sequence"/>
</dbReference>
<evidence type="ECO:0000313" key="8">
    <source>
        <dbReference type="EMBL" id="KGL42768.1"/>
    </source>
</evidence>
<keyword evidence="2" id="KW-1003">Cell membrane</keyword>
<dbReference type="Proteomes" id="UP000529446">
    <property type="component" value="Unassembled WGS sequence"/>
</dbReference>
<evidence type="ECO:0000313" key="9">
    <source>
        <dbReference type="EMBL" id="MBC1316696.1"/>
    </source>
</evidence>
<dbReference type="PIRSF" id="PIRSF006483">
    <property type="entry name" value="Membrane_protein_YitT"/>
    <property type="match status" value="1"/>
</dbReference>
<dbReference type="InterPro" id="IPR003740">
    <property type="entry name" value="YitT"/>
</dbReference>
<dbReference type="Proteomes" id="UP000541955">
    <property type="component" value="Unassembled WGS sequence"/>
</dbReference>
<dbReference type="Gene3D" id="3.30.70.120">
    <property type="match status" value="1"/>
</dbReference>
<dbReference type="EMBL" id="JAARMV010000001">
    <property type="protein sequence ID" value="MBC2371398.1"/>
    <property type="molecule type" value="Genomic_DNA"/>
</dbReference>
<reference evidence="8 23" key="1">
    <citation type="submission" date="2014-05" db="EMBL/GenBank/DDBJ databases">
        <title>Novel Listeriaceae from food processing environments.</title>
        <authorList>
            <person name="den Bakker H.C."/>
        </authorList>
    </citation>
    <scope>NUCLEOTIDE SEQUENCE [LARGE SCALE GENOMIC DNA]</scope>
    <source>
        <strain evidence="8 23">FSL A5-0281</strain>
    </source>
</reference>
<evidence type="ECO:0000256" key="4">
    <source>
        <dbReference type="ARBA" id="ARBA00022989"/>
    </source>
</evidence>
<dbReference type="EMBL" id="JAARUV010000002">
    <property type="protein sequence ID" value="MBC1779071.1"/>
    <property type="molecule type" value="Genomic_DNA"/>
</dbReference>
<dbReference type="GeneID" id="58716711"/>
<protein>
    <submittedName>
        <fullName evidence="8">Membrane protein</fullName>
    </submittedName>
    <submittedName>
        <fullName evidence="9">YitT family protein</fullName>
    </submittedName>
</protein>
<dbReference type="EMBL" id="JNFA01000011">
    <property type="protein sequence ID" value="KGL42768.1"/>
    <property type="molecule type" value="Genomic_DNA"/>
</dbReference>
<name>A0A099WE14_9LIST</name>
<organism evidence="8 23">
    <name type="scientific">Listeria booriae</name>
    <dbReference type="NCBI Taxonomy" id="1552123"/>
    <lineage>
        <taxon>Bacteria</taxon>
        <taxon>Bacillati</taxon>
        <taxon>Bacillota</taxon>
        <taxon>Bacilli</taxon>
        <taxon>Bacillales</taxon>
        <taxon>Listeriaceae</taxon>
        <taxon>Listeria</taxon>
    </lineage>
</organism>
<keyword evidence="4 6" id="KW-1133">Transmembrane helix</keyword>
<dbReference type="Proteomes" id="UP000544413">
    <property type="component" value="Unassembled WGS sequence"/>
</dbReference>
<evidence type="ECO:0000313" key="13">
    <source>
        <dbReference type="EMBL" id="MBC1617205.1"/>
    </source>
</evidence>
<evidence type="ECO:0000313" key="26">
    <source>
        <dbReference type="Proteomes" id="UP000539064"/>
    </source>
</evidence>
<evidence type="ECO:0000256" key="6">
    <source>
        <dbReference type="SAM" id="Phobius"/>
    </source>
</evidence>
<dbReference type="eggNOG" id="COG1284">
    <property type="taxonomic scope" value="Bacteria"/>
</dbReference>
<evidence type="ECO:0000313" key="35">
    <source>
        <dbReference type="Proteomes" id="UP000553016"/>
    </source>
</evidence>
<dbReference type="EMBL" id="JAAROV010000002">
    <property type="protein sequence ID" value="MBC1316696.1"/>
    <property type="molecule type" value="Genomic_DNA"/>
</dbReference>
<evidence type="ECO:0000313" key="14">
    <source>
        <dbReference type="EMBL" id="MBC1779071.1"/>
    </source>
</evidence>
<dbReference type="PANTHER" id="PTHR33545:SF9">
    <property type="entry name" value="UPF0750 MEMBRANE PROTEIN YITE"/>
    <property type="match status" value="1"/>
</dbReference>
<keyword evidence="23" id="KW-1185">Reference proteome</keyword>
<dbReference type="GO" id="GO:0005886">
    <property type="term" value="C:plasma membrane"/>
    <property type="evidence" value="ECO:0007669"/>
    <property type="project" value="UniProtKB-SubCell"/>
</dbReference>
<dbReference type="Proteomes" id="UP000550367">
    <property type="component" value="Unassembled WGS sequence"/>
</dbReference>
<dbReference type="EMBL" id="JAARYH010000004">
    <property type="protein sequence ID" value="MBC2167116.1"/>
    <property type="molecule type" value="Genomic_DNA"/>
</dbReference>
<feature type="transmembrane region" description="Helical" evidence="6">
    <location>
        <begin position="168"/>
        <end position="185"/>
    </location>
</feature>
<evidence type="ECO:0000313" key="22">
    <source>
        <dbReference type="EMBL" id="MBC2371398.1"/>
    </source>
</evidence>
<evidence type="ECO:0000256" key="2">
    <source>
        <dbReference type="ARBA" id="ARBA00022475"/>
    </source>
</evidence>
<accession>A0A099WE14</accession>
<dbReference type="Proteomes" id="UP000586951">
    <property type="component" value="Unassembled WGS sequence"/>
</dbReference>
<feature type="transmembrane region" description="Helical" evidence="6">
    <location>
        <begin position="102"/>
        <end position="120"/>
    </location>
</feature>
<feature type="transmembrane region" description="Helical" evidence="6">
    <location>
        <begin position="140"/>
        <end position="162"/>
    </location>
</feature>
<dbReference type="Proteomes" id="UP000543379">
    <property type="component" value="Unassembled WGS sequence"/>
</dbReference>
<evidence type="ECO:0000313" key="15">
    <source>
        <dbReference type="EMBL" id="MBC1793587.1"/>
    </source>
</evidence>
<evidence type="ECO:0000313" key="32">
    <source>
        <dbReference type="Proteomes" id="UP000547643"/>
    </source>
</evidence>
<evidence type="ECO:0000313" key="11">
    <source>
        <dbReference type="EMBL" id="MBC1561476.1"/>
    </source>
</evidence>
<evidence type="ECO:0000313" key="20">
    <source>
        <dbReference type="EMBL" id="MBC2240673.1"/>
    </source>
</evidence>
<feature type="transmembrane region" description="Helical" evidence="6">
    <location>
        <begin position="78"/>
        <end position="96"/>
    </location>
</feature>
<dbReference type="Proteomes" id="UP000548082">
    <property type="component" value="Unassembled WGS sequence"/>
</dbReference>
<dbReference type="STRING" id="1552123.EP57_04735"/>
<dbReference type="Proteomes" id="UP000029844">
    <property type="component" value="Unassembled WGS sequence"/>
</dbReference>
<evidence type="ECO:0000256" key="5">
    <source>
        <dbReference type="ARBA" id="ARBA00023136"/>
    </source>
</evidence>
<dbReference type="Proteomes" id="UP000546244">
    <property type="component" value="Unassembled WGS sequence"/>
</dbReference>
<dbReference type="EMBL" id="JAARRU010000002">
    <property type="protein sequence ID" value="MBC1565406.1"/>
    <property type="molecule type" value="Genomic_DNA"/>
</dbReference>
<dbReference type="Proteomes" id="UP000546806">
    <property type="component" value="Unassembled WGS sequence"/>
</dbReference>
<evidence type="ECO:0000313" key="12">
    <source>
        <dbReference type="EMBL" id="MBC1565406.1"/>
    </source>
</evidence>
<dbReference type="InterPro" id="IPR019264">
    <property type="entry name" value="DUF2179"/>
</dbReference>
<dbReference type="EMBL" id="JAARXI010000010">
    <property type="protein sequence ID" value="MBC2118100.1"/>
    <property type="molecule type" value="Genomic_DNA"/>
</dbReference>
<keyword evidence="3 6" id="KW-0812">Transmembrane</keyword>
<gene>
    <name evidence="8" type="ORF">EP57_04735</name>
    <name evidence="9" type="ORF">HB811_07925</name>
    <name evidence="10" type="ORF">HB836_05115</name>
    <name evidence="11" type="ORF">HB902_05300</name>
    <name evidence="13" type="ORF">HB904_13445</name>
    <name evidence="12" type="ORF">HB907_08305</name>
    <name evidence="22" type="ORF">HBP98_05180</name>
    <name evidence="14" type="ORF">HCA46_09500</name>
    <name evidence="15" type="ORF">HCA52_09190</name>
    <name evidence="16" type="ORF">HCA55_05275</name>
    <name evidence="17" type="ORF">HCA78_01485</name>
    <name evidence="18" type="ORF">HCB06_15820</name>
    <name evidence="21" type="ORF">HCB25_03970</name>
    <name evidence="19" type="ORF">HCB26_11105</name>
    <name evidence="20" type="ORF">HCB35_09280</name>
</gene>
<reference evidence="24 25" key="2">
    <citation type="submission" date="2020-03" db="EMBL/GenBank/DDBJ databases">
        <title>Soil Listeria distribution.</title>
        <authorList>
            <person name="Liao J."/>
            <person name="Wiedmann M."/>
        </authorList>
    </citation>
    <scope>NUCLEOTIDE SEQUENCE [LARGE SCALE GENOMIC DNA]</scope>
    <source>
        <strain evidence="20 35">FSL L7-0149</strain>
        <strain evidence="21 34">FSL L7-0153</strain>
        <strain evidence="19 24">FSL L7-0245</strain>
        <strain evidence="18 25">FSL L7-0360</strain>
        <strain evidence="17 31">FSL L7-0435</strain>
        <strain evidence="15 26">FSL L7-0978</strain>
        <strain evidence="16 33">FSL L7-0990</strain>
        <strain evidence="14 32">FSL L7-1017</strain>
        <strain evidence="13 36">FSL L7-1299</strain>
        <strain evidence="11 27">FSL L7-1387</strain>
        <strain evidence="12 37">FSL L7-1427</strain>
        <strain evidence="10 29">FSL L7-1658</strain>
        <strain evidence="9 28">FSL L7-1816</strain>
        <strain evidence="22 30">FSL L7-1850</strain>
    </source>
</reference>
<dbReference type="Pfam" id="PF10035">
    <property type="entry name" value="DUF2179"/>
    <property type="match status" value="1"/>
</dbReference>
<evidence type="ECO:0000313" key="19">
    <source>
        <dbReference type="EMBL" id="MBC2167116.1"/>
    </source>
</evidence>
<evidence type="ECO:0000313" key="34">
    <source>
        <dbReference type="Proteomes" id="UP000550367"/>
    </source>
</evidence>
<dbReference type="InterPro" id="IPR051461">
    <property type="entry name" value="UPF0750_membrane"/>
</dbReference>
<evidence type="ECO:0000313" key="28">
    <source>
        <dbReference type="Proteomes" id="UP000543379"/>
    </source>
</evidence>
<dbReference type="AlphaFoldDB" id="A0A099WE14"/>
<dbReference type="EMBL" id="JAARZA010000003">
    <property type="protein sequence ID" value="MBC2240673.1"/>
    <property type="molecule type" value="Genomic_DNA"/>
</dbReference>
<evidence type="ECO:0000313" key="29">
    <source>
        <dbReference type="Proteomes" id="UP000544413"/>
    </source>
</evidence>
<evidence type="ECO:0000313" key="18">
    <source>
        <dbReference type="EMBL" id="MBC2118100.1"/>
    </source>
</evidence>
<dbReference type="EMBL" id="JAARSH010000009">
    <property type="protein sequence ID" value="MBC1617205.1"/>
    <property type="molecule type" value="Genomic_DNA"/>
</dbReference>
<dbReference type="Pfam" id="PF02588">
    <property type="entry name" value="YitT_membrane"/>
    <property type="match status" value="1"/>
</dbReference>
<evidence type="ECO:0000259" key="7">
    <source>
        <dbReference type="Pfam" id="PF10035"/>
    </source>
</evidence>
<dbReference type="EMBL" id="JAARYY010000002">
    <property type="protein sequence ID" value="MBC2243213.1"/>
    <property type="molecule type" value="Genomic_DNA"/>
</dbReference>
<evidence type="ECO:0000313" key="36">
    <source>
        <dbReference type="Proteomes" id="UP000574104"/>
    </source>
</evidence>
<dbReference type="InterPro" id="IPR015867">
    <property type="entry name" value="N-reg_PII/ATP_PRibTrfase_C"/>
</dbReference>
<evidence type="ECO:0000313" key="31">
    <source>
        <dbReference type="Proteomes" id="UP000546806"/>
    </source>
</evidence>
<dbReference type="EMBL" id="JAARVD010000002">
    <property type="protein sequence ID" value="MBC1796126.1"/>
    <property type="molecule type" value="Genomic_DNA"/>
</dbReference>
<evidence type="ECO:0000313" key="17">
    <source>
        <dbReference type="EMBL" id="MBC2002420.1"/>
    </source>
</evidence>
<dbReference type="EMBL" id="JAARVG010000007">
    <property type="protein sequence ID" value="MBC1793587.1"/>
    <property type="molecule type" value="Genomic_DNA"/>
</dbReference>
<evidence type="ECO:0000313" key="33">
    <source>
        <dbReference type="Proteomes" id="UP000548082"/>
    </source>
</evidence>
<evidence type="ECO:0000313" key="25">
    <source>
        <dbReference type="Proteomes" id="UP000529446"/>
    </source>
</evidence>